<name>A0A1Q9F2L7_SYMMI</name>
<keyword evidence="4" id="KW-1185">Reference proteome</keyword>
<dbReference type="OrthoDB" id="250836at2759"/>
<feature type="region of interest" description="Disordered" evidence="2">
    <location>
        <begin position="159"/>
        <end position="188"/>
    </location>
</feature>
<evidence type="ECO:0000313" key="4">
    <source>
        <dbReference type="Proteomes" id="UP000186817"/>
    </source>
</evidence>
<dbReference type="InterPro" id="IPR050955">
    <property type="entry name" value="Plant_Biomass_Hydrol_Est"/>
</dbReference>
<dbReference type="PANTHER" id="PTHR43037">
    <property type="entry name" value="UNNAMED PRODUCT-RELATED"/>
    <property type="match status" value="1"/>
</dbReference>
<accession>A0A1Q9F2L7</accession>
<evidence type="ECO:0000313" key="3">
    <source>
        <dbReference type="EMBL" id="OLQ13934.1"/>
    </source>
</evidence>
<sequence length="968" mass="110198">MQSWRNAVCALRQERRQQSAGIALAAGLDATGRSRFILSNWQQLAIETRQVRADKRSRKEGIRTFCKGLMGFLQTSHDDLTVGLLLRMVWQSWLCSATSGQVRACANESSGSAAFLGSMSREAWQKRRVGPSGSPGKAHRSLNSEGKWWIRSVRKEVGGPQKSCRRSPRRQRREQGFESPRRGKSYDAWRDSGNSWASDHSAWDEHCSGWDENCSGRDENSSGWDENCSGWDENCAQHVCRYFPNGSWDSSCYSSHDWLVDDRMPSKPSGIRFRLDQDAAQVLCGPSWAWPDTRTGTGDCWTSTVISLEPDRDVEFCVVRLDQAESHPGLMQPWERVEMHDARHFTWGPKLKLRSPRAGEVAEALRLRSREELVAGPDRPLPWSDQPPGTQRCFTFDASSGTTLKFSLYLPTGYKHQPDDVYDDMERWPLVVFLHSMHVRDRDRHQLLFGKEDHDEDDEEELLHDRLANWGKIEGDNNLFFESDTALRLLQGDDRCPATLKQKCIFLAPQCPIDAERGDAAGVWLRRGWYEDSQYDEQVEVALVELTALVRDNYRVDWNRVSIMGSSMGAYAALELTSRRPYLFSAAVLVAAHYDLEPMGPLVLKLADQELPMWFVHAENDNVCPFEEVEVLVQKLRRYSRAEIRLTRYEDNWSGQGHCADRVAFWAHSWDPAVPACGEEAESQALQHDSRHNSVQEELSQVLGTLMSQQEDLQRTRKRLAGATRTVALSLCHGQADTARLAVTAWRRRTKRAGEGEMRALARNKEFSSSLLHLVLSRWHQISKGQQHRKQVCAKALHLLVKDEATSLQMIVGSWRLLAKEGQVDRQASKQRRVGRDARCSALQRFVWEFDSALLLSVLATWNRSVKAVGLRKRFVKGSGNFCETVDRLCQAARLQALFTAWVDVLVISQTAAMRLGIRRPQEAVCGLWGAQGVTKRRQAVDEQQLQQQLHEASDRRQMIEAPSRRAK</sequence>
<reference evidence="3 4" key="1">
    <citation type="submission" date="2016-02" db="EMBL/GenBank/DDBJ databases">
        <title>Genome analysis of coral dinoflagellate symbionts highlights evolutionary adaptations to a symbiotic lifestyle.</title>
        <authorList>
            <person name="Aranda M."/>
            <person name="Li Y."/>
            <person name="Liew Y.J."/>
            <person name="Baumgarten S."/>
            <person name="Simakov O."/>
            <person name="Wilson M."/>
            <person name="Piel J."/>
            <person name="Ashoor H."/>
            <person name="Bougouffa S."/>
            <person name="Bajic V.B."/>
            <person name="Ryu T."/>
            <person name="Ravasi T."/>
            <person name="Bayer T."/>
            <person name="Micklem G."/>
            <person name="Kim H."/>
            <person name="Bhak J."/>
            <person name="Lajeunesse T.C."/>
            <person name="Voolstra C.R."/>
        </authorList>
    </citation>
    <scope>NUCLEOTIDE SEQUENCE [LARGE SCALE GENOMIC DNA]</scope>
    <source>
        <strain evidence="3 4">CCMP2467</strain>
    </source>
</reference>
<feature type="compositionally biased region" description="Basic residues" evidence="2">
    <location>
        <begin position="163"/>
        <end position="172"/>
    </location>
</feature>
<dbReference type="InterPro" id="IPR029058">
    <property type="entry name" value="AB_hydrolase_fold"/>
</dbReference>
<evidence type="ECO:0000256" key="1">
    <source>
        <dbReference type="ARBA" id="ARBA00022729"/>
    </source>
</evidence>
<organism evidence="3 4">
    <name type="scientific">Symbiodinium microadriaticum</name>
    <name type="common">Dinoflagellate</name>
    <name type="synonym">Zooxanthella microadriatica</name>
    <dbReference type="NCBI Taxonomy" id="2951"/>
    <lineage>
        <taxon>Eukaryota</taxon>
        <taxon>Sar</taxon>
        <taxon>Alveolata</taxon>
        <taxon>Dinophyceae</taxon>
        <taxon>Suessiales</taxon>
        <taxon>Symbiodiniaceae</taxon>
        <taxon>Symbiodinium</taxon>
    </lineage>
</organism>
<dbReference type="SUPFAM" id="SSF53474">
    <property type="entry name" value="alpha/beta-Hydrolases"/>
    <property type="match status" value="1"/>
</dbReference>
<keyword evidence="1" id="KW-0732">Signal</keyword>
<dbReference type="Pfam" id="PF00756">
    <property type="entry name" value="Esterase"/>
    <property type="match status" value="1"/>
</dbReference>
<dbReference type="Proteomes" id="UP000186817">
    <property type="component" value="Unassembled WGS sequence"/>
</dbReference>
<evidence type="ECO:0000256" key="2">
    <source>
        <dbReference type="SAM" id="MobiDB-lite"/>
    </source>
</evidence>
<comment type="caution">
    <text evidence="3">The sequence shown here is derived from an EMBL/GenBank/DDBJ whole genome shotgun (WGS) entry which is preliminary data.</text>
</comment>
<dbReference type="Gene3D" id="3.40.50.1820">
    <property type="entry name" value="alpha/beta hydrolase"/>
    <property type="match status" value="1"/>
</dbReference>
<dbReference type="PANTHER" id="PTHR43037:SF1">
    <property type="entry name" value="BLL1128 PROTEIN"/>
    <property type="match status" value="1"/>
</dbReference>
<dbReference type="InterPro" id="IPR000801">
    <property type="entry name" value="Esterase-like"/>
</dbReference>
<evidence type="ECO:0008006" key="5">
    <source>
        <dbReference type="Google" id="ProtNLM"/>
    </source>
</evidence>
<feature type="compositionally biased region" description="Basic and acidic residues" evidence="2">
    <location>
        <begin position="173"/>
        <end position="188"/>
    </location>
</feature>
<dbReference type="EMBL" id="LSRX01000021">
    <property type="protein sequence ID" value="OLQ13934.1"/>
    <property type="molecule type" value="Genomic_DNA"/>
</dbReference>
<protein>
    <recommendedName>
        <fullName evidence="5">Phospholipase/carboxylesterase/thioesterase domain-containing protein</fullName>
    </recommendedName>
</protein>
<gene>
    <name evidence="3" type="ORF">AK812_SmicGene1908</name>
</gene>
<dbReference type="AlphaFoldDB" id="A0A1Q9F2L7"/>
<proteinExistence type="predicted"/>